<reference evidence="1 2" key="1">
    <citation type="journal article" date="2015" name="Genome Announc.">
        <title>Genome Assemblies of Three Soil-Associated Devosia species: D. insulae, D. limi, and D. soli.</title>
        <authorList>
            <person name="Hassan Y.I."/>
            <person name="Lepp D."/>
            <person name="Zhou T."/>
        </authorList>
    </citation>
    <scope>NUCLEOTIDE SEQUENCE [LARGE SCALE GENOMIC DNA]</scope>
    <source>
        <strain evidence="1 2">DS-56</strain>
    </source>
</reference>
<evidence type="ECO:0000313" key="2">
    <source>
        <dbReference type="Proteomes" id="UP000095463"/>
    </source>
</evidence>
<dbReference type="OrthoDB" id="163010at2"/>
<protein>
    <recommendedName>
        <fullName evidence="3">ABM domain-containing protein</fullName>
    </recommendedName>
</protein>
<sequence length="99" mass="10788">MKLISYTTRPGQAAANREKIEAVFAALHAARPEDFSYMVVEAGEGEFFHIVHATPAAIEHLQAMPAFQAFSATVGERQQAPSNRRDARVVGSYGTLVRA</sequence>
<dbReference type="Proteomes" id="UP000095463">
    <property type="component" value="Unassembled WGS sequence"/>
</dbReference>
<gene>
    <name evidence="1" type="ORF">VW23_013900</name>
</gene>
<accession>A0A1E5XTM1</accession>
<name>A0A1E5XTM1_9HYPH</name>
<evidence type="ECO:0000313" key="1">
    <source>
        <dbReference type="EMBL" id="OEO31935.1"/>
    </source>
</evidence>
<dbReference type="RefSeq" id="WP_069908890.1">
    <property type="nucleotide sequence ID" value="NZ_LAJE02000110.1"/>
</dbReference>
<evidence type="ECO:0008006" key="3">
    <source>
        <dbReference type="Google" id="ProtNLM"/>
    </source>
</evidence>
<proteinExistence type="predicted"/>
<dbReference type="AlphaFoldDB" id="A0A1E5XTM1"/>
<comment type="caution">
    <text evidence="1">The sequence shown here is derived from an EMBL/GenBank/DDBJ whole genome shotgun (WGS) entry which is preliminary data.</text>
</comment>
<dbReference type="EMBL" id="LAJE02000110">
    <property type="protein sequence ID" value="OEO31935.1"/>
    <property type="molecule type" value="Genomic_DNA"/>
</dbReference>
<organism evidence="1 2">
    <name type="scientific">Devosia insulae DS-56</name>
    <dbReference type="NCBI Taxonomy" id="1116389"/>
    <lineage>
        <taxon>Bacteria</taxon>
        <taxon>Pseudomonadati</taxon>
        <taxon>Pseudomonadota</taxon>
        <taxon>Alphaproteobacteria</taxon>
        <taxon>Hyphomicrobiales</taxon>
        <taxon>Devosiaceae</taxon>
        <taxon>Devosia</taxon>
    </lineage>
</organism>
<keyword evidence="2" id="KW-1185">Reference proteome</keyword>